<dbReference type="PANTHER" id="PTHR43143:SF1">
    <property type="entry name" value="SERINE_THREONINE-PROTEIN PHOSPHATASE CPPED1"/>
    <property type="match status" value="1"/>
</dbReference>
<accession>A0A1H4RYH2</accession>
<dbReference type="EMBL" id="FNSD01000001">
    <property type="protein sequence ID" value="SEC36847.1"/>
    <property type="molecule type" value="Genomic_DNA"/>
</dbReference>
<dbReference type="RefSeq" id="WP_244502120.1">
    <property type="nucleotide sequence ID" value="NZ_FNSD01000001.1"/>
</dbReference>
<protein>
    <submittedName>
        <fullName evidence="3">3',5'-cyclic AMP phosphodiesterase CpdA</fullName>
    </submittedName>
</protein>
<dbReference type="Proteomes" id="UP000182409">
    <property type="component" value="Unassembled WGS sequence"/>
</dbReference>
<evidence type="ECO:0000313" key="3">
    <source>
        <dbReference type="EMBL" id="SEC36847.1"/>
    </source>
</evidence>
<dbReference type="GO" id="GO:0016787">
    <property type="term" value="F:hydrolase activity"/>
    <property type="evidence" value="ECO:0007669"/>
    <property type="project" value="InterPro"/>
</dbReference>
<dbReference type="Gene3D" id="3.60.21.10">
    <property type="match status" value="1"/>
</dbReference>
<dbReference type="Pfam" id="PF00149">
    <property type="entry name" value="Metallophos"/>
    <property type="match status" value="1"/>
</dbReference>
<dbReference type="InterPro" id="IPR004843">
    <property type="entry name" value="Calcineurin-like_PHP"/>
</dbReference>
<dbReference type="InterPro" id="IPR051918">
    <property type="entry name" value="STPP_CPPED1"/>
</dbReference>
<feature type="domain" description="Calcineurin-like phosphoesterase" evidence="2">
    <location>
        <begin position="43"/>
        <end position="265"/>
    </location>
</feature>
<proteinExistence type="predicted"/>
<reference evidence="3 4" key="1">
    <citation type="submission" date="2016-10" db="EMBL/GenBank/DDBJ databases">
        <authorList>
            <person name="de Groot N.N."/>
        </authorList>
    </citation>
    <scope>NUCLEOTIDE SEQUENCE [LARGE SCALE GENOMIC DNA]</scope>
    <source>
        <strain evidence="3 4">AB35.6</strain>
    </source>
</reference>
<evidence type="ECO:0000256" key="1">
    <source>
        <dbReference type="SAM" id="SignalP"/>
    </source>
</evidence>
<evidence type="ECO:0000313" key="4">
    <source>
        <dbReference type="Proteomes" id="UP000182409"/>
    </source>
</evidence>
<evidence type="ECO:0000259" key="2">
    <source>
        <dbReference type="Pfam" id="PF00149"/>
    </source>
</evidence>
<gene>
    <name evidence="3" type="ORF">SAMN05443244_3288</name>
</gene>
<dbReference type="InterPro" id="IPR029052">
    <property type="entry name" value="Metallo-depent_PP-like"/>
</dbReference>
<dbReference type="AlphaFoldDB" id="A0A1H4RYH2"/>
<organism evidence="3 4">
    <name type="scientific">Terriglobus roseus</name>
    <dbReference type="NCBI Taxonomy" id="392734"/>
    <lineage>
        <taxon>Bacteria</taxon>
        <taxon>Pseudomonadati</taxon>
        <taxon>Acidobacteriota</taxon>
        <taxon>Terriglobia</taxon>
        <taxon>Terriglobales</taxon>
        <taxon>Acidobacteriaceae</taxon>
        <taxon>Terriglobus</taxon>
    </lineage>
</organism>
<feature type="signal peptide" evidence="1">
    <location>
        <begin position="1"/>
        <end position="29"/>
    </location>
</feature>
<dbReference type="InterPro" id="IPR006311">
    <property type="entry name" value="TAT_signal"/>
</dbReference>
<dbReference type="PROSITE" id="PS51318">
    <property type="entry name" value="TAT"/>
    <property type="match status" value="1"/>
</dbReference>
<keyword evidence="1" id="KW-0732">Signal</keyword>
<feature type="chain" id="PRO_5010303719" evidence="1">
    <location>
        <begin position="30"/>
        <end position="323"/>
    </location>
</feature>
<dbReference type="SUPFAM" id="SSF56300">
    <property type="entry name" value="Metallo-dependent phosphatases"/>
    <property type="match status" value="1"/>
</dbReference>
<dbReference type="PANTHER" id="PTHR43143">
    <property type="entry name" value="METALLOPHOSPHOESTERASE, CALCINEURIN SUPERFAMILY"/>
    <property type="match status" value="1"/>
</dbReference>
<sequence>MILTRRNFNALGVTAAGAAMLPSWLPATAAAAPSTAATDKPFHFAVVSDTHVIDKFYKPGSENGVEDNESILKANDRLAAARDTINGIRFKDGSKVDSIFMPGDIFHNYPSADYDFYFKNETRIDIAKKIIDGFHAPVHLGFGNHDYDEHAKPGVSIDMSNRLFKEKLKSDPYSAVDYNGFRFVILNNFLGKTWEPGGDKRLGSLGEEQLQWAEAQFAARKPTVVFIHYPLWLVAPTEVKDFGLHPLLLKYKDTIQIVIAGHWHKWIDFAHTYGPQHTVTAATRYDPNAFMIFRADAKQGKIEWIDERRVEWSTHFARPYSAT</sequence>
<name>A0A1H4RYH2_9BACT</name>